<dbReference type="Gene3D" id="3.40.630.30">
    <property type="match status" value="1"/>
</dbReference>
<accession>A0A1L3MHU9</accession>
<dbReference type="Pfam" id="PF13302">
    <property type="entry name" value="Acetyltransf_3"/>
    <property type="match status" value="1"/>
</dbReference>
<dbReference type="InterPro" id="IPR000182">
    <property type="entry name" value="GNAT_dom"/>
</dbReference>
<keyword evidence="3" id="KW-1185">Reference proteome</keyword>
<organism evidence="2 3">
    <name type="scientific">Janibacter indicus</name>
    <dbReference type="NCBI Taxonomy" id="857417"/>
    <lineage>
        <taxon>Bacteria</taxon>
        <taxon>Bacillati</taxon>
        <taxon>Actinomycetota</taxon>
        <taxon>Actinomycetes</taxon>
        <taxon>Micrococcales</taxon>
        <taxon>Intrasporangiaceae</taxon>
        <taxon>Janibacter</taxon>
    </lineage>
</organism>
<evidence type="ECO:0000313" key="2">
    <source>
        <dbReference type="EMBL" id="APH02003.1"/>
    </source>
</evidence>
<feature type="domain" description="N-acetyltransferase" evidence="1">
    <location>
        <begin position="25"/>
        <end position="110"/>
    </location>
</feature>
<evidence type="ECO:0000313" key="3">
    <source>
        <dbReference type="Proteomes" id="UP000182938"/>
    </source>
</evidence>
<dbReference type="SUPFAM" id="SSF55729">
    <property type="entry name" value="Acyl-CoA N-acyltransferases (Nat)"/>
    <property type="match status" value="1"/>
</dbReference>
<protein>
    <recommendedName>
        <fullName evidence="1">N-acetyltransferase domain-containing protein</fullName>
    </recommendedName>
</protein>
<dbReference type="KEGG" id="jte:ASJ30_11080"/>
<reference evidence="2 3" key="1">
    <citation type="submission" date="2015-11" db="EMBL/GenBank/DDBJ databases">
        <authorList>
            <person name="Zhang Y."/>
            <person name="Guo Z."/>
        </authorList>
    </citation>
    <scope>NUCLEOTIDE SEQUENCE [LARGE SCALE GENOMIC DNA]</scope>
    <source>
        <strain evidence="2 3">YFY001</strain>
    </source>
</reference>
<dbReference type="InterPro" id="IPR016181">
    <property type="entry name" value="Acyl_CoA_acyltransferase"/>
</dbReference>
<gene>
    <name evidence="2" type="ORF">ASJ30_11080</name>
</gene>
<dbReference type="RefSeq" id="WP_072625155.1">
    <property type="nucleotide sequence ID" value="NZ_CP013290.1"/>
</dbReference>
<name>A0A1L3MHU9_9MICO</name>
<dbReference type="Proteomes" id="UP000182938">
    <property type="component" value="Chromosome"/>
</dbReference>
<sequence>MNEHPADEVPHGPFPGIVPVLEDGRVRLRAMTGADLPFVVETCQDPESARWTTVPRPYDLADAEEFLQAHADGWAEPRGRRHWAIEVRPDDEGGGLPFVGVVDLRPGARAAPDGSVGPAIHWERLA</sequence>
<dbReference type="EMBL" id="CP013290">
    <property type="protein sequence ID" value="APH02003.1"/>
    <property type="molecule type" value="Genomic_DNA"/>
</dbReference>
<dbReference type="AlphaFoldDB" id="A0A1L3MHU9"/>
<proteinExistence type="predicted"/>
<dbReference type="GO" id="GO:0016747">
    <property type="term" value="F:acyltransferase activity, transferring groups other than amino-acyl groups"/>
    <property type="evidence" value="ECO:0007669"/>
    <property type="project" value="InterPro"/>
</dbReference>
<evidence type="ECO:0000259" key="1">
    <source>
        <dbReference type="Pfam" id="PF13302"/>
    </source>
</evidence>